<comment type="caution">
    <text evidence="1">The sequence shown here is derived from an EMBL/GenBank/DDBJ whole genome shotgun (WGS) entry which is preliminary data.</text>
</comment>
<dbReference type="AlphaFoldDB" id="A0AAD9ZH56"/>
<dbReference type="EMBL" id="JASNWA010000003">
    <property type="protein sequence ID" value="KAK3178759.1"/>
    <property type="molecule type" value="Genomic_DNA"/>
</dbReference>
<dbReference type="GO" id="GO:0003676">
    <property type="term" value="F:nucleic acid binding"/>
    <property type="evidence" value="ECO:0007669"/>
    <property type="project" value="InterPro"/>
</dbReference>
<dbReference type="Gene3D" id="3.30.420.10">
    <property type="entry name" value="Ribonuclease H-like superfamily/Ribonuclease H"/>
    <property type="match status" value="1"/>
</dbReference>
<sequence length="252" mass="29183">MPPSSPVPHNQGEEWDTPVRKRVRTLRYDNAQSFGSIEYVTGVPKQTVQDICAATSSRRNTNNPKYEEQRGYKADLDVCGATIRRHMGTIDYHKRLCRKGWANKATKKKRLEYTEYWKQRYPEPKGWYLIRFSDACHYGFWPQGTLRIIRKPGEQYCQDCIQEGDPKGDGTKSMDQKRQYIWAAAGYEFKSDLIYYNVPGNYNGKMTHQVYIDAILEPVVKPWIIQARRGLIDPWILEEDGDSGHGGAKPII</sequence>
<keyword evidence="2" id="KW-1185">Reference proteome</keyword>
<accession>A0AAD9ZH56</accession>
<evidence type="ECO:0000313" key="2">
    <source>
        <dbReference type="Proteomes" id="UP001276659"/>
    </source>
</evidence>
<gene>
    <name evidence="1" type="ORF">OEA41_000896</name>
</gene>
<proteinExistence type="predicted"/>
<name>A0AAD9ZH56_9LECA</name>
<reference evidence="1" key="1">
    <citation type="submission" date="2022-11" db="EMBL/GenBank/DDBJ databases">
        <title>Chromosomal genome sequence assembly and mating type (MAT) locus characterization of the leprose asexual lichenized fungus Lepraria neglecta (Nyl.) Erichsen.</title>
        <authorList>
            <person name="Allen J.L."/>
            <person name="Pfeffer B."/>
        </authorList>
    </citation>
    <scope>NUCLEOTIDE SEQUENCE</scope>
    <source>
        <strain evidence="1">Allen 5258</strain>
    </source>
</reference>
<organism evidence="1 2">
    <name type="scientific">Lepraria neglecta</name>
    <dbReference type="NCBI Taxonomy" id="209136"/>
    <lineage>
        <taxon>Eukaryota</taxon>
        <taxon>Fungi</taxon>
        <taxon>Dikarya</taxon>
        <taxon>Ascomycota</taxon>
        <taxon>Pezizomycotina</taxon>
        <taxon>Lecanoromycetes</taxon>
        <taxon>OSLEUM clade</taxon>
        <taxon>Lecanoromycetidae</taxon>
        <taxon>Lecanorales</taxon>
        <taxon>Lecanorineae</taxon>
        <taxon>Stereocaulaceae</taxon>
        <taxon>Lepraria</taxon>
    </lineage>
</organism>
<protein>
    <submittedName>
        <fullName evidence="1">Uncharacterized protein</fullName>
    </submittedName>
</protein>
<dbReference type="Proteomes" id="UP001276659">
    <property type="component" value="Unassembled WGS sequence"/>
</dbReference>
<evidence type="ECO:0000313" key="1">
    <source>
        <dbReference type="EMBL" id="KAK3178759.1"/>
    </source>
</evidence>
<dbReference type="InterPro" id="IPR036397">
    <property type="entry name" value="RNaseH_sf"/>
</dbReference>